<evidence type="ECO:0000259" key="3">
    <source>
        <dbReference type="Pfam" id="PF20155"/>
    </source>
</evidence>
<evidence type="ECO:0000256" key="1">
    <source>
        <dbReference type="SAM" id="Coils"/>
    </source>
</evidence>
<gene>
    <name evidence="4" type="ORF">GZ78_04000</name>
</gene>
<comment type="caution">
    <text evidence="4">The sequence shown here is derived from an EMBL/GenBank/DDBJ whole genome shotgun (WGS) entry which is preliminary data.</text>
</comment>
<dbReference type="EMBL" id="JOKH01000001">
    <property type="protein sequence ID" value="KEQ19168.1"/>
    <property type="molecule type" value="Genomic_DNA"/>
</dbReference>
<dbReference type="Pfam" id="PF20155">
    <property type="entry name" value="TMP_3"/>
    <property type="match status" value="1"/>
</dbReference>
<dbReference type="OrthoDB" id="6174294at2"/>
<feature type="coiled-coil region" evidence="1">
    <location>
        <begin position="441"/>
        <end position="468"/>
    </location>
</feature>
<name>A0A081NL45_9GAMM</name>
<keyword evidence="5" id="KW-1185">Reference proteome</keyword>
<feature type="coiled-coil region" evidence="1">
    <location>
        <begin position="594"/>
        <end position="627"/>
    </location>
</feature>
<organism evidence="4 5">
    <name type="scientific">Endozoicomonas numazuensis</name>
    <dbReference type="NCBI Taxonomy" id="1137799"/>
    <lineage>
        <taxon>Bacteria</taxon>
        <taxon>Pseudomonadati</taxon>
        <taxon>Pseudomonadota</taxon>
        <taxon>Gammaproteobacteria</taxon>
        <taxon>Oceanospirillales</taxon>
        <taxon>Endozoicomonadaceae</taxon>
        <taxon>Endozoicomonas</taxon>
    </lineage>
</organism>
<dbReference type="eggNOG" id="COG3941">
    <property type="taxonomic scope" value="Bacteria"/>
</dbReference>
<evidence type="ECO:0000313" key="4">
    <source>
        <dbReference type="EMBL" id="KEQ19168.1"/>
    </source>
</evidence>
<dbReference type="AlphaFoldDB" id="A0A081NL45"/>
<dbReference type="InterPro" id="IPR013491">
    <property type="entry name" value="Tape_meas_N"/>
</dbReference>
<dbReference type="Proteomes" id="UP000028073">
    <property type="component" value="Unassembled WGS sequence"/>
</dbReference>
<feature type="coiled-coil region" evidence="1">
    <location>
        <begin position="501"/>
        <end position="564"/>
    </location>
</feature>
<protein>
    <recommendedName>
        <fullName evidence="3">Tape measure protein N-terminal domain-containing protein</fullName>
    </recommendedName>
</protein>
<keyword evidence="1" id="KW-0175">Coiled coil</keyword>
<dbReference type="STRING" id="1137799.GZ78_04000"/>
<proteinExistence type="predicted"/>
<reference evidence="4 5" key="1">
    <citation type="submission" date="2014-06" db="EMBL/GenBank/DDBJ databases">
        <title>Whole Genome Sequences of Three Symbiotic Endozoicomonas Bacteria.</title>
        <authorList>
            <person name="Neave M.J."/>
            <person name="Apprill A."/>
            <person name="Voolstra C.R."/>
        </authorList>
    </citation>
    <scope>NUCLEOTIDE SEQUENCE [LARGE SCALE GENOMIC DNA]</scope>
    <source>
        <strain evidence="4 5">DSM 25634</strain>
    </source>
</reference>
<evidence type="ECO:0000313" key="5">
    <source>
        <dbReference type="Proteomes" id="UP000028073"/>
    </source>
</evidence>
<accession>A0A081NL45</accession>
<feature type="region of interest" description="Disordered" evidence="2">
    <location>
        <begin position="965"/>
        <end position="984"/>
    </location>
</feature>
<dbReference type="eggNOG" id="COG1196">
    <property type="taxonomic scope" value="Bacteria"/>
</dbReference>
<dbReference type="RefSeq" id="WP_034832839.1">
    <property type="nucleotide sequence ID" value="NZ_JOKH01000001.1"/>
</dbReference>
<sequence length="984" mass="105134">MKDLNLVLRLRADGKGFVGEVRQSGQAIKQLGASGQTTASQLNNTERQMQSVGRQTSLLKGQLLALAGGFSAMQLTRNITRTLAQYQDMRTQITALVGGQQAWIETEQYLIATSQEHNKVLTDMAGNYARLASLQEAGLLNQTEMRQIFEGMSNAQSQAGASSVQLSQSMYGLSQALASPVVRAEELNQVVEPLPGLLNKLDKAAGLQAGGFRRMMLAGEVTSDFFKTTLIKALADYDGAAARLSSNINAQFAQMTNAWQQAVVAFEDPVSDGLSPVLGGISSSLQTLAENAELVGTVVGVTLAAAMGRGAAAVAALTAAKVKAIAANRAKLAVTIAEAQAEERLALSQRAAALTTVAAQAADTRLAASRTALAAATAQAAVATRAFSGAMALMGGPAGIVMMAAGALTYFALQAASAKVDTRGLKDEVDGLLGRMDALQETRLTDAIEKQKAHVAELREQYNRLAYAPLPGQSLWQKLTESNSELRTRQSDEASKIAAQVTEINRQLIPAERDLEALQQKLEGLRTGTTTAGPSEGSSSVVVNEKQQEAAERMLANLQKQNALFGQTSQAAKALYEIEFGGLKNVEGALQQQIVSEARKLDLLNAQKETLEATRQAEQQLANMRRQAVLGSDATEAQKAQYEIGHGDLKGVDPALQRQILEAAAELDRQQAVQKAAAFEQEAQAIAQQTERKLALQAAGTEAAKLQAQYDHEDRMASLTEQFEEHYEAALGNQELMVDLERQYFMAREGLFQQHQLKLTDIEKKQTEQRRQMQLQQLQNYSALFGSMADIAGTFAGEQSGIFKGLFAVSKAFAIAESIIKIQQGIANAAALPFPANIPAMATVAAQTASIVSTIQSTQFQGQAHDGIGRVPAANEGTWMLRRDEMVMNPQQTDNFNWMVSMMGKMQQALSGSGGAVAGTAMPMLIRFEGLPEGYTATQSESNGQIVAMIQATAKQAEDRAYSRVASDLKTRSGPVGRAAGGLG</sequence>
<dbReference type="NCBIfam" id="TIGR02675">
    <property type="entry name" value="tape_meas_nterm"/>
    <property type="match status" value="1"/>
</dbReference>
<feature type="domain" description="Tape measure protein N-terminal" evidence="3">
    <location>
        <begin position="77"/>
        <end position="267"/>
    </location>
</feature>
<evidence type="ECO:0000256" key="2">
    <source>
        <dbReference type="SAM" id="MobiDB-lite"/>
    </source>
</evidence>